<proteinExistence type="inferred from homology"/>
<feature type="compositionally biased region" description="Polar residues" evidence="9">
    <location>
        <begin position="300"/>
        <end position="319"/>
    </location>
</feature>
<comment type="similarity">
    <text evidence="3">Belongs to the telombin family.</text>
</comment>
<dbReference type="GO" id="GO:0016233">
    <property type="term" value="P:telomere capping"/>
    <property type="evidence" value="ECO:0007669"/>
    <property type="project" value="TreeGrafter"/>
</dbReference>
<feature type="compositionally biased region" description="Pro residues" evidence="9">
    <location>
        <begin position="351"/>
        <end position="363"/>
    </location>
</feature>
<dbReference type="GO" id="GO:0032210">
    <property type="term" value="P:regulation of telomere maintenance via telomerase"/>
    <property type="evidence" value="ECO:0007669"/>
    <property type="project" value="TreeGrafter"/>
</dbReference>
<evidence type="ECO:0000256" key="1">
    <source>
        <dbReference type="ARBA" id="ARBA00004123"/>
    </source>
</evidence>
<dbReference type="PANTHER" id="PTHR14513">
    <property type="entry name" value="PROTECTION OF TELOMERES 1"/>
    <property type="match status" value="1"/>
</dbReference>
<feature type="region of interest" description="Disordered" evidence="9">
    <location>
        <begin position="882"/>
        <end position="935"/>
    </location>
</feature>
<gene>
    <name evidence="12" type="ORF">BXZ70DRAFT_942245</name>
</gene>
<evidence type="ECO:0000256" key="6">
    <source>
        <dbReference type="ARBA" id="ARBA00022895"/>
    </source>
</evidence>
<feature type="domain" description="Protection of telomeres protein 1 ssDNA-binding" evidence="11">
    <location>
        <begin position="762"/>
        <end position="885"/>
    </location>
</feature>
<keyword evidence="5" id="KW-0158">Chromosome</keyword>
<evidence type="ECO:0000256" key="9">
    <source>
        <dbReference type="SAM" id="MobiDB-lite"/>
    </source>
</evidence>
<evidence type="ECO:0000259" key="11">
    <source>
        <dbReference type="Pfam" id="PF16686"/>
    </source>
</evidence>
<dbReference type="SUPFAM" id="SSF50249">
    <property type="entry name" value="Nucleic acid-binding proteins"/>
    <property type="match status" value="3"/>
</dbReference>
<dbReference type="EMBL" id="JAEVFJ010000019">
    <property type="protein sequence ID" value="KAH8099538.1"/>
    <property type="molecule type" value="Genomic_DNA"/>
</dbReference>
<comment type="subcellular location">
    <subcellularLocation>
        <location evidence="2">Chromosome</location>
        <location evidence="2">Telomere</location>
    </subcellularLocation>
    <subcellularLocation>
        <location evidence="1">Nucleus</location>
    </subcellularLocation>
</comment>
<feature type="compositionally biased region" description="Basic and acidic residues" evidence="9">
    <location>
        <begin position="902"/>
        <end position="912"/>
    </location>
</feature>
<evidence type="ECO:0000259" key="10">
    <source>
        <dbReference type="Pfam" id="PF02765"/>
    </source>
</evidence>
<feature type="compositionally biased region" description="Basic and acidic residues" evidence="9">
    <location>
        <begin position="269"/>
        <end position="286"/>
    </location>
</feature>
<dbReference type="InterPro" id="IPR011564">
    <property type="entry name" value="Telomer_end-bd_POT1/Cdc13"/>
</dbReference>
<evidence type="ECO:0000313" key="12">
    <source>
        <dbReference type="EMBL" id="KAH8099538.1"/>
    </source>
</evidence>
<dbReference type="InterPro" id="IPR028389">
    <property type="entry name" value="POT1"/>
</dbReference>
<dbReference type="GO" id="GO:0010521">
    <property type="term" value="F:telomerase inhibitor activity"/>
    <property type="evidence" value="ECO:0007669"/>
    <property type="project" value="TreeGrafter"/>
</dbReference>
<feature type="domain" description="Protection of telomeres protein 1 ssDNA-binding" evidence="11">
    <location>
        <begin position="609"/>
        <end position="738"/>
    </location>
</feature>
<keyword evidence="6" id="KW-0779">Telomere</keyword>
<reference evidence="12" key="1">
    <citation type="journal article" date="2021" name="New Phytol.">
        <title>Evolutionary innovations through gain and loss of genes in the ectomycorrhizal Boletales.</title>
        <authorList>
            <person name="Wu G."/>
            <person name="Miyauchi S."/>
            <person name="Morin E."/>
            <person name="Kuo A."/>
            <person name="Drula E."/>
            <person name="Varga T."/>
            <person name="Kohler A."/>
            <person name="Feng B."/>
            <person name="Cao Y."/>
            <person name="Lipzen A."/>
            <person name="Daum C."/>
            <person name="Hundley H."/>
            <person name="Pangilinan J."/>
            <person name="Johnson J."/>
            <person name="Barry K."/>
            <person name="LaButti K."/>
            <person name="Ng V."/>
            <person name="Ahrendt S."/>
            <person name="Min B."/>
            <person name="Choi I.G."/>
            <person name="Park H."/>
            <person name="Plett J.M."/>
            <person name="Magnuson J."/>
            <person name="Spatafora J.W."/>
            <person name="Nagy L.G."/>
            <person name="Henrissat B."/>
            <person name="Grigoriev I.V."/>
            <person name="Yang Z.L."/>
            <person name="Xu J."/>
            <person name="Martin F.M."/>
        </authorList>
    </citation>
    <scope>NUCLEOTIDE SEQUENCE</scope>
    <source>
        <strain evidence="12">KKN 215</strain>
    </source>
</reference>
<name>A0A8K0UMM5_9AGAR</name>
<dbReference type="Pfam" id="PF02765">
    <property type="entry name" value="POT1"/>
    <property type="match status" value="1"/>
</dbReference>
<keyword evidence="8" id="KW-0539">Nucleus</keyword>
<dbReference type="OrthoDB" id="2186770at2759"/>
<dbReference type="InterPro" id="IPR032042">
    <property type="entry name" value="POT1PC"/>
</dbReference>
<comment type="caution">
    <text evidence="12">The sequence shown here is derived from an EMBL/GenBank/DDBJ whole genome shotgun (WGS) entry which is preliminary data.</text>
</comment>
<feature type="region of interest" description="Disordered" evidence="9">
    <location>
        <begin position="1104"/>
        <end position="1123"/>
    </location>
</feature>
<accession>A0A8K0UMM5</accession>
<keyword evidence="7" id="KW-0238">DNA-binding</keyword>
<protein>
    <recommendedName>
        <fullName evidence="4">Protection of telomeres protein 1</fullName>
    </recommendedName>
</protein>
<dbReference type="GO" id="GO:0098505">
    <property type="term" value="F:G-rich strand telomeric DNA binding"/>
    <property type="evidence" value="ECO:0007669"/>
    <property type="project" value="TreeGrafter"/>
</dbReference>
<keyword evidence="13" id="KW-1185">Reference proteome</keyword>
<dbReference type="Pfam" id="PF16686">
    <property type="entry name" value="POT1PC"/>
    <property type="match status" value="2"/>
</dbReference>
<feature type="compositionally biased region" description="Low complexity" evidence="9">
    <location>
        <begin position="340"/>
        <end position="350"/>
    </location>
</feature>
<evidence type="ECO:0000256" key="7">
    <source>
        <dbReference type="ARBA" id="ARBA00023125"/>
    </source>
</evidence>
<evidence type="ECO:0000256" key="5">
    <source>
        <dbReference type="ARBA" id="ARBA00022454"/>
    </source>
</evidence>
<evidence type="ECO:0000256" key="3">
    <source>
        <dbReference type="ARBA" id="ARBA00008442"/>
    </source>
</evidence>
<evidence type="ECO:0000256" key="2">
    <source>
        <dbReference type="ARBA" id="ARBA00004574"/>
    </source>
</evidence>
<dbReference type="InterPro" id="IPR012340">
    <property type="entry name" value="NA-bd_OB-fold"/>
</dbReference>
<dbReference type="GO" id="GO:0000783">
    <property type="term" value="C:nuclear telomere cap complex"/>
    <property type="evidence" value="ECO:0007669"/>
    <property type="project" value="TreeGrafter"/>
</dbReference>
<feature type="compositionally biased region" description="Low complexity" evidence="9">
    <location>
        <begin position="376"/>
        <end position="387"/>
    </location>
</feature>
<sequence length="1123" mass="124103">MKRALDEDTRDDAKRPRLEELSEDLDPFRPLLQRKASDIRAGVAVDESGFIRATVRMRWPGVSGRIRALLEVTEDGGTKKFQAVFTDSCNALFKSVGLDFAVADELLLSLKGATAEVEPNLKPNHLPITLVYRHGARLKFLFRKGKHSGRMVDCWEAEPLPVKEKKATKITINEDPMDWFATPATPTSVTAEVRAALNNSDVNKTTGPVPLVSVSGDTSLVDKPFSRTAEARITTPPLRSQNKSQSASMPPPAAIQTSPRKNITPPLRAEAEDAKPGRLGKKAEKAARRKEKRALKQAASENGGNQVQEQGPVSASRSENGPGEGPSSVAVPHDSILPQVSSKSAPSVSSIPPPPPKPAPPPIALDAPVKPETRHSAPGSASRPASPVKQTADPTLTLEAGFVNERGLRYTPLIALTPSSSPVCVAGVVASAAPLSLTQQNEWSRKLFLVDPSNIDEGDLTRGYSVMCFTKQRKDNIVEVDTGDIVLLRGVLVKSWMGSSNGSCPSYRQWSWSLFNPKTGSSKHGGMAILSANGSFANRDALTKLDTTEMQYCIRLGDWWTAIIQAYETRMSKAIIVQIGDEGESIAPTSISGSRAPRMHRLIKDASPDASPQGYFNCTVEILHGHRSGGNNGVYSLYVTDYTANPGLSPIDANWCKPSLSKMVLRMEFWGEGGEFAEQNMKKGDFWSLPNARMKRDSLGYLEGTISESRKFHKLDVDELEESEHLIALLARKTQWEQDSQNAGTNEFPHCLFKDANPQHHFVCTVHLLAISNKDDRKIIYVTDYTSRPDLAPVHLEPQIMSLLSGDRIVKIALFDEQAKTAGALQPGDFLTIKNLRLRPAHAGAEVNLVGRLGGDERLIYKLEPKTSASEELQELLKRKKAFQDEHKRKQAPAAATKANNNRRDKKPEPETRPVAPPSDRSTSEKSGKQAVKKASEKLQLPQLVTLREVLDYEKCPRRFRVIVRVISVWPEELEDCVRLYCPTCKEDINPKFLRCPACEDEEDDTNVEPRYRFFFQLQDRNETQLQVAVDERSAMLRDLKAVDLKSDPDALEAFEERLAPIIGTRFNLIANEGESPWLDLVIGSWMQEGGEREYVLLDVLEEDKRAGDHESSSSSSEESESE</sequence>
<feature type="compositionally biased region" description="Polar residues" evidence="9">
    <location>
        <begin position="237"/>
        <end position="248"/>
    </location>
</feature>
<evidence type="ECO:0000313" key="13">
    <source>
        <dbReference type="Proteomes" id="UP000813824"/>
    </source>
</evidence>
<organism evidence="12 13">
    <name type="scientific">Cristinia sonorae</name>
    <dbReference type="NCBI Taxonomy" id="1940300"/>
    <lineage>
        <taxon>Eukaryota</taxon>
        <taxon>Fungi</taxon>
        <taxon>Dikarya</taxon>
        <taxon>Basidiomycota</taxon>
        <taxon>Agaricomycotina</taxon>
        <taxon>Agaricomycetes</taxon>
        <taxon>Agaricomycetidae</taxon>
        <taxon>Agaricales</taxon>
        <taxon>Pleurotineae</taxon>
        <taxon>Stephanosporaceae</taxon>
        <taxon>Cristinia</taxon>
    </lineage>
</organism>
<evidence type="ECO:0000256" key="8">
    <source>
        <dbReference type="ARBA" id="ARBA00023242"/>
    </source>
</evidence>
<feature type="domain" description="Telomeric single stranded DNA binding POT1/Cdc13" evidence="10">
    <location>
        <begin position="411"/>
        <end position="521"/>
    </location>
</feature>
<dbReference type="Proteomes" id="UP000813824">
    <property type="component" value="Unassembled WGS sequence"/>
</dbReference>
<feature type="region of interest" description="Disordered" evidence="9">
    <location>
        <begin position="201"/>
        <end position="393"/>
    </location>
</feature>
<dbReference type="AlphaFoldDB" id="A0A8K0UMM5"/>
<evidence type="ECO:0000256" key="4">
    <source>
        <dbReference type="ARBA" id="ARBA00015253"/>
    </source>
</evidence>
<dbReference type="Gene3D" id="2.40.50.140">
    <property type="entry name" value="Nucleic acid-binding proteins"/>
    <property type="match status" value="4"/>
</dbReference>
<dbReference type="PANTHER" id="PTHR14513:SF0">
    <property type="entry name" value="PROTECTION OF TELOMERES PROTEIN 1"/>
    <property type="match status" value="1"/>
</dbReference>